<evidence type="ECO:0000313" key="1">
    <source>
        <dbReference type="EMBL" id="VAW76598.1"/>
    </source>
</evidence>
<dbReference type="AlphaFoldDB" id="A0A3B0Y756"/>
<gene>
    <name evidence="1" type="ORF">MNBD_GAMMA15-451</name>
</gene>
<protein>
    <submittedName>
        <fullName evidence="1">Uncharacterized protein</fullName>
    </submittedName>
</protein>
<reference evidence="1" key="1">
    <citation type="submission" date="2018-06" db="EMBL/GenBank/DDBJ databases">
        <authorList>
            <person name="Zhirakovskaya E."/>
        </authorList>
    </citation>
    <scope>NUCLEOTIDE SEQUENCE</scope>
</reference>
<organism evidence="1">
    <name type="scientific">hydrothermal vent metagenome</name>
    <dbReference type="NCBI Taxonomy" id="652676"/>
    <lineage>
        <taxon>unclassified sequences</taxon>
        <taxon>metagenomes</taxon>
        <taxon>ecological metagenomes</taxon>
    </lineage>
</organism>
<sequence length="221" mass="23878">MHRNTIKFFKTASLTLAASLVMPLTALAAGNSGTLQSANHFLPVMSEGYRYTSTPYGETATILGVAKAVRDHGNKQAISSRGLHIPSKSENRIIQRYDLTFPANCGGQTFSYYEGKGFSALGFHTQGKVVFDLLTGGSPYTAPRLWGPYDQVINDPVPMQVIYSGSQSSGFGQTMSSFMAGKVAELPQQKSSAYGKTYSEGIYKAGSCDAFNTRDNILVQK</sequence>
<proteinExistence type="predicted"/>
<accession>A0A3B0Y756</accession>
<dbReference type="EMBL" id="UOFN01000061">
    <property type="protein sequence ID" value="VAW76598.1"/>
    <property type="molecule type" value="Genomic_DNA"/>
</dbReference>
<name>A0A3B0Y756_9ZZZZ</name>